<organism evidence="2 3">
    <name type="scientific">Pollutimonas subterranea</name>
    <dbReference type="NCBI Taxonomy" id="2045210"/>
    <lineage>
        <taxon>Bacteria</taxon>
        <taxon>Pseudomonadati</taxon>
        <taxon>Pseudomonadota</taxon>
        <taxon>Betaproteobacteria</taxon>
        <taxon>Burkholderiales</taxon>
        <taxon>Alcaligenaceae</taxon>
        <taxon>Pollutimonas</taxon>
    </lineage>
</organism>
<dbReference type="PANTHER" id="PTHR46623">
    <property type="entry name" value="CARBOXYMETHYLENEBUTENOLIDASE-RELATED"/>
    <property type="match status" value="1"/>
</dbReference>
<dbReference type="InterPro" id="IPR051049">
    <property type="entry name" value="Dienelactone_hydrolase-like"/>
</dbReference>
<dbReference type="OrthoDB" id="9787933at2"/>
<evidence type="ECO:0000313" key="3">
    <source>
        <dbReference type="Proteomes" id="UP000234190"/>
    </source>
</evidence>
<evidence type="ECO:0000259" key="1">
    <source>
        <dbReference type="Pfam" id="PF01738"/>
    </source>
</evidence>
<dbReference type="GO" id="GO:0016787">
    <property type="term" value="F:hydrolase activity"/>
    <property type="evidence" value="ECO:0007669"/>
    <property type="project" value="InterPro"/>
</dbReference>
<dbReference type="AlphaFoldDB" id="A0A2N4U846"/>
<dbReference type="SUPFAM" id="SSF53474">
    <property type="entry name" value="alpha/beta-Hydrolases"/>
    <property type="match status" value="1"/>
</dbReference>
<dbReference type="EMBL" id="PDNW01000002">
    <property type="protein sequence ID" value="PLC51191.1"/>
    <property type="molecule type" value="Genomic_DNA"/>
</dbReference>
<protein>
    <submittedName>
        <fullName evidence="2">Carboxymethylenebutenolidase</fullName>
    </submittedName>
</protein>
<dbReference type="InterPro" id="IPR029058">
    <property type="entry name" value="AB_hydrolase_fold"/>
</dbReference>
<accession>A0A2N4U846</accession>
<proteinExistence type="predicted"/>
<comment type="caution">
    <text evidence="2">The sequence shown here is derived from an EMBL/GenBank/DDBJ whole genome shotgun (WGS) entry which is preliminary data.</text>
</comment>
<evidence type="ECO:0000313" key="2">
    <source>
        <dbReference type="EMBL" id="PLC51191.1"/>
    </source>
</evidence>
<sequence length="265" mass="28693">MSFSSITGSTESTLHTSADGLRHGLVDIPTADGTLSAYYAAPADLERPPLILVIQEIFGVHEHIKDVCRRFAVQGYMAVAVELYQRQGDAAGYTDISLLIKDIVSKVPDEQVLADLDASVEWANSQGADTTRLGVTGFCWGGRQVWMYAAHNPQCKAGVAWYGKLAAGHGPLQVQNPIDVTADMHAPVLGLYGGQDASIPLDDIRRMEACLAQGSAAARASEIVVYPESGHAFYADYRPSYRADDAQNAWNKALAWFERHLSNPA</sequence>
<dbReference type="PANTHER" id="PTHR46623:SF6">
    <property type="entry name" value="ALPHA_BETA-HYDROLASES SUPERFAMILY PROTEIN"/>
    <property type="match status" value="1"/>
</dbReference>
<dbReference type="Pfam" id="PF01738">
    <property type="entry name" value="DLH"/>
    <property type="match status" value="1"/>
</dbReference>
<reference evidence="2 3" key="1">
    <citation type="submission" date="2017-10" db="EMBL/GenBank/DDBJ databases">
        <title>Two draft genome sequences of Pusillimonas sp. strains isolated from a nitrate- and radionuclide-contaminated groundwater in Russia.</title>
        <authorList>
            <person name="Grouzdev D.S."/>
            <person name="Tourova T.P."/>
            <person name="Goeva M.A."/>
            <person name="Babich T.L."/>
            <person name="Sokolova D.S."/>
            <person name="Abdullin R."/>
            <person name="Poltaraus A.B."/>
            <person name="Toshchakov S.V."/>
            <person name="Nazina T.N."/>
        </authorList>
    </citation>
    <scope>NUCLEOTIDE SEQUENCE [LARGE SCALE GENOMIC DNA]</scope>
    <source>
        <strain evidence="2 3">JR1/69-3-13</strain>
    </source>
</reference>
<keyword evidence="3" id="KW-1185">Reference proteome</keyword>
<dbReference type="RefSeq" id="WP_102072509.1">
    <property type="nucleotide sequence ID" value="NZ_PDNW01000002.1"/>
</dbReference>
<gene>
    <name evidence="2" type="ORF">CR159_02850</name>
</gene>
<dbReference type="InterPro" id="IPR002925">
    <property type="entry name" value="Dienelactn_hydro"/>
</dbReference>
<dbReference type="Gene3D" id="3.40.50.1820">
    <property type="entry name" value="alpha/beta hydrolase"/>
    <property type="match status" value="1"/>
</dbReference>
<feature type="domain" description="Dienelactone hydrolase" evidence="1">
    <location>
        <begin position="36"/>
        <end position="260"/>
    </location>
</feature>
<dbReference type="Proteomes" id="UP000234190">
    <property type="component" value="Unassembled WGS sequence"/>
</dbReference>
<name>A0A2N4U846_9BURK</name>